<evidence type="ECO:0000256" key="2">
    <source>
        <dbReference type="ARBA" id="ARBA00022801"/>
    </source>
</evidence>
<dbReference type="Pfam" id="PF01915">
    <property type="entry name" value="Glyco_hydro_3_C"/>
    <property type="match status" value="1"/>
</dbReference>
<keyword evidence="5" id="KW-1185">Reference proteome</keyword>
<dbReference type="InterPro" id="IPR002772">
    <property type="entry name" value="Glyco_hydro_3_C"/>
</dbReference>
<dbReference type="PANTHER" id="PTHR42715:SF10">
    <property type="entry name" value="BETA-GLUCOSIDASE"/>
    <property type="match status" value="1"/>
</dbReference>
<dbReference type="AlphaFoldDB" id="A0A1H8UUV4"/>
<dbReference type="Proteomes" id="UP000181951">
    <property type="component" value="Unassembled WGS sequence"/>
</dbReference>
<dbReference type="InterPro" id="IPR026891">
    <property type="entry name" value="Fn3-like"/>
</dbReference>
<dbReference type="InterPro" id="IPR050288">
    <property type="entry name" value="Cellulose_deg_GH3"/>
</dbReference>
<dbReference type="SUPFAM" id="SSF49785">
    <property type="entry name" value="Galactose-binding domain-like"/>
    <property type="match status" value="1"/>
</dbReference>
<dbReference type="GO" id="GO:0005975">
    <property type="term" value="P:carbohydrate metabolic process"/>
    <property type="evidence" value="ECO:0007669"/>
    <property type="project" value="InterPro"/>
</dbReference>
<dbReference type="GO" id="GO:0030246">
    <property type="term" value="F:carbohydrate binding"/>
    <property type="evidence" value="ECO:0007669"/>
    <property type="project" value="InterPro"/>
</dbReference>
<proteinExistence type="inferred from homology"/>
<reference evidence="4 5" key="1">
    <citation type="submission" date="2016-10" db="EMBL/GenBank/DDBJ databases">
        <authorList>
            <person name="de Groot N.N."/>
        </authorList>
    </citation>
    <scope>NUCLEOTIDE SEQUENCE [LARGE SCALE GENOMIC DNA]</scope>
    <source>
        <strain evidence="4 5">CGMCC 4.2026</strain>
    </source>
</reference>
<dbReference type="GO" id="GO:0004553">
    <property type="term" value="F:hydrolase activity, hydrolyzing O-glycosyl compounds"/>
    <property type="evidence" value="ECO:0007669"/>
    <property type="project" value="InterPro"/>
</dbReference>
<name>A0A1H8UUV4_9ACTN</name>
<keyword evidence="2" id="KW-0378">Hydrolase</keyword>
<dbReference type="InterPro" id="IPR013783">
    <property type="entry name" value="Ig-like_fold"/>
</dbReference>
<evidence type="ECO:0000313" key="4">
    <source>
        <dbReference type="EMBL" id="SEP06941.1"/>
    </source>
</evidence>
<dbReference type="Pfam" id="PF03422">
    <property type="entry name" value="CBM_6"/>
    <property type="match status" value="1"/>
</dbReference>
<protein>
    <submittedName>
        <fullName evidence="4">Beta-glucosidase</fullName>
    </submittedName>
</protein>
<evidence type="ECO:0000313" key="5">
    <source>
        <dbReference type="Proteomes" id="UP000181951"/>
    </source>
</evidence>
<dbReference type="InterPro" id="IPR008979">
    <property type="entry name" value="Galactose-bd-like_sf"/>
</dbReference>
<dbReference type="Gene3D" id="2.60.40.10">
    <property type="entry name" value="Immunoglobulins"/>
    <property type="match status" value="1"/>
</dbReference>
<gene>
    <name evidence="4" type="ORF">SAMN05216267_10876</name>
</gene>
<dbReference type="SUPFAM" id="SSF52279">
    <property type="entry name" value="Beta-D-glucan exohydrolase, C-terminal domain"/>
    <property type="match status" value="1"/>
</dbReference>
<sequence length="342" mass="36018">MSSYPYAVDWADAHLPAVLWTSHGGQETGRALAAVLLGDADPSGRLPQTWYRGDDTLPDRLDYDIIKAGWTYQYHRAEPLHPFGHGLSYTRFAHGGLRLSGGLVAEDGQVTASVTVTNTGDRPGTETVQLYVRALHARDEAPLLRLADFREVRLGPGESRGAAFTLDVAESLARWSVAGGAFTVDPGGHEVLAARSAGDVTLVAPLTVTGPVPRPREAVGRRFAAADFDDGANAALVDATRAAGDAVAPADAAAPATLLFRSVEVTGARTVTAEVSRTGEGEGRLEVWAGSTRLAALPVPGTGDRYAWTTVTGELALPCSRVHDLRVELAGEQRLAGFTFGG</sequence>
<dbReference type="InterPro" id="IPR005084">
    <property type="entry name" value="CBM6"/>
</dbReference>
<comment type="similarity">
    <text evidence="1">Belongs to the glycosyl hydrolase 3 family.</text>
</comment>
<dbReference type="SMART" id="SM01217">
    <property type="entry name" value="Fn3_like"/>
    <property type="match status" value="1"/>
</dbReference>
<organism evidence="4 5">
    <name type="scientific">Actinacidiphila rubida</name>
    <dbReference type="NCBI Taxonomy" id="310780"/>
    <lineage>
        <taxon>Bacteria</taxon>
        <taxon>Bacillati</taxon>
        <taxon>Actinomycetota</taxon>
        <taxon>Actinomycetes</taxon>
        <taxon>Kitasatosporales</taxon>
        <taxon>Streptomycetaceae</taxon>
        <taxon>Actinacidiphila</taxon>
    </lineage>
</organism>
<feature type="domain" description="Fibronectin type III-like" evidence="3">
    <location>
        <begin position="126"/>
        <end position="197"/>
    </location>
</feature>
<dbReference type="PANTHER" id="PTHR42715">
    <property type="entry name" value="BETA-GLUCOSIDASE"/>
    <property type="match status" value="1"/>
</dbReference>
<evidence type="ECO:0000256" key="1">
    <source>
        <dbReference type="ARBA" id="ARBA00005336"/>
    </source>
</evidence>
<dbReference type="InterPro" id="IPR036881">
    <property type="entry name" value="Glyco_hydro_3_C_sf"/>
</dbReference>
<dbReference type="Gene3D" id="3.20.20.300">
    <property type="entry name" value="Glycoside hydrolase, family 3, N-terminal domain"/>
    <property type="match status" value="1"/>
</dbReference>
<dbReference type="EMBL" id="FODD01000087">
    <property type="protein sequence ID" value="SEP06941.1"/>
    <property type="molecule type" value="Genomic_DNA"/>
</dbReference>
<accession>A0A1H8UUV4</accession>
<dbReference type="STRING" id="310780.SAMN05216267_10876"/>
<dbReference type="Pfam" id="PF14310">
    <property type="entry name" value="Fn3-like"/>
    <property type="match status" value="1"/>
</dbReference>
<dbReference type="Gene3D" id="3.40.50.1700">
    <property type="entry name" value="Glycoside hydrolase family 3 C-terminal domain"/>
    <property type="match status" value="1"/>
</dbReference>
<dbReference type="CDD" id="cd04084">
    <property type="entry name" value="CBM6_xylanase-like"/>
    <property type="match status" value="1"/>
</dbReference>
<dbReference type="Gene3D" id="2.60.120.260">
    <property type="entry name" value="Galactose-binding domain-like"/>
    <property type="match status" value="1"/>
</dbReference>
<dbReference type="InterPro" id="IPR036962">
    <property type="entry name" value="Glyco_hydro_3_N_sf"/>
</dbReference>
<evidence type="ECO:0000259" key="3">
    <source>
        <dbReference type="SMART" id="SM01217"/>
    </source>
</evidence>